<dbReference type="GO" id="GO:0000287">
    <property type="term" value="F:magnesium ion binding"/>
    <property type="evidence" value="ECO:0007669"/>
    <property type="project" value="InterPro"/>
</dbReference>
<comment type="subcellular location">
    <subcellularLocation>
        <location evidence="8">Cytoplasm</location>
    </subcellularLocation>
</comment>
<evidence type="ECO:0000259" key="10">
    <source>
        <dbReference type="PROSITE" id="PS51710"/>
    </source>
</evidence>
<feature type="binding site" evidence="8">
    <location>
        <begin position="283"/>
        <end position="286"/>
    </location>
    <ligand>
        <name>GTP</name>
        <dbReference type="ChEBI" id="CHEBI:37565"/>
    </ligand>
</feature>
<keyword evidence="3 8" id="KW-0479">Metal-binding</keyword>
<dbReference type="Gene3D" id="2.70.210.12">
    <property type="entry name" value="GTP1/OBG domain"/>
    <property type="match status" value="1"/>
</dbReference>
<comment type="subunit">
    <text evidence="8">Monomer.</text>
</comment>
<keyword evidence="4 8" id="KW-0547">Nucleotide-binding</keyword>
<evidence type="ECO:0000259" key="11">
    <source>
        <dbReference type="PROSITE" id="PS51883"/>
    </source>
</evidence>
<feature type="region of interest" description="Disordered" evidence="9">
    <location>
        <begin position="351"/>
        <end position="383"/>
    </location>
</feature>
<dbReference type="NCBIfam" id="TIGR02729">
    <property type="entry name" value="Obg_CgtA"/>
    <property type="match status" value="1"/>
</dbReference>
<dbReference type="Pfam" id="PF01926">
    <property type="entry name" value="MMR_HSR1"/>
    <property type="match status" value="1"/>
</dbReference>
<dbReference type="Gene3D" id="3.40.50.300">
    <property type="entry name" value="P-loop containing nucleotide triphosphate hydrolases"/>
    <property type="match status" value="1"/>
</dbReference>
<dbReference type="GO" id="GO:0042254">
    <property type="term" value="P:ribosome biogenesis"/>
    <property type="evidence" value="ECO:0007669"/>
    <property type="project" value="UniProtKB-UniRule"/>
</dbReference>
<dbReference type="PANTHER" id="PTHR11702">
    <property type="entry name" value="DEVELOPMENTALLY REGULATED GTP-BINDING PROTEIN-RELATED"/>
    <property type="match status" value="1"/>
</dbReference>
<dbReference type="InterPro" id="IPR045086">
    <property type="entry name" value="OBG_GTPase"/>
</dbReference>
<dbReference type="InterPro" id="IPR006073">
    <property type="entry name" value="GTP-bd"/>
</dbReference>
<dbReference type="EC" id="3.6.5.-" evidence="8"/>
<dbReference type="GO" id="GO:0005737">
    <property type="term" value="C:cytoplasm"/>
    <property type="evidence" value="ECO:0007669"/>
    <property type="project" value="UniProtKB-SubCell"/>
</dbReference>
<dbReference type="InterPro" id="IPR031167">
    <property type="entry name" value="G_OBG"/>
</dbReference>
<dbReference type="SUPFAM" id="SSF52540">
    <property type="entry name" value="P-loop containing nucleoside triphosphate hydrolases"/>
    <property type="match status" value="1"/>
</dbReference>
<feature type="binding site" evidence="8">
    <location>
        <begin position="194"/>
        <end position="198"/>
    </location>
    <ligand>
        <name>GTP</name>
        <dbReference type="ChEBI" id="CHEBI:37565"/>
    </ligand>
</feature>
<protein>
    <recommendedName>
        <fullName evidence="8">GTPase Obg</fullName>
        <ecNumber evidence="8">3.6.5.-</ecNumber>
    </recommendedName>
    <alternativeName>
        <fullName evidence="8">GTP-binding protein Obg</fullName>
    </alternativeName>
</protein>
<evidence type="ECO:0000313" key="12">
    <source>
        <dbReference type="EMBL" id="SKB46851.1"/>
    </source>
</evidence>
<comment type="similarity">
    <text evidence="1 8">Belongs to the TRAFAC class OBG-HflX-like GTPase superfamily. OBG GTPase family.</text>
</comment>
<feature type="binding site" evidence="8">
    <location>
        <position position="176"/>
    </location>
    <ligand>
        <name>Mg(2+)</name>
        <dbReference type="ChEBI" id="CHEBI:18420"/>
    </ligand>
</feature>
<dbReference type="Proteomes" id="UP000190852">
    <property type="component" value="Unassembled WGS sequence"/>
</dbReference>
<feature type="domain" description="Obg" evidence="11">
    <location>
        <begin position="4"/>
        <end position="162"/>
    </location>
</feature>
<dbReference type="InterPro" id="IPR014100">
    <property type="entry name" value="GTP-bd_Obg/CgtA"/>
</dbReference>
<keyword evidence="7 8" id="KW-0342">GTP-binding</keyword>
<dbReference type="InterPro" id="IPR006169">
    <property type="entry name" value="GTP1_OBG_dom"/>
</dbReference>
<dbReference type="HAMAP" id="MF_01454">
    <property type="entry name" value="GTPase_Obg"/>
    <property type="match status" value="1"/>
</dbReference>
<evidence type="ECO:0000256" key="4">
    <source>
        <dbReference type="ARBA" id="ARBA00022741"/>
    </source>
</evidence>
<dbReference type="FunFam" id="2.70.210.12:FF:000001">
    <property type="entry name" value="GTPase Obg"/>
    <property type="match status" value="1"/>
</dbReference>
<dbReference type="PIRSF" id="PIRSF002401">
    <property type="entry name" value="GTP_bd_Obg/CgtA"/>
    <property type="match status" value="1"/>
</dbReference>
<keyword evidence="13" id="KW-1185">Reference proteome</keyword>
<dbReference type="EMBL" id="FUYQ01000007">
    <property type="protein sequence ID" value="SKB46851.1"/>
    <property type="molecule type" value="Genomic_DNA"/>
</dbReference>
<gene>
    <name evidence="8" type="primary">obg</name>
    <name evidence="12" type="ORF">SAMN05660349_01298</name>
</gene>
<dbReference type="NCBIfam" id="NF008956">
    <property type="entry name" value="PRK12299.1"/>
    <property type="match status" value="1"/>
</dbReference>
<dbReference type="PRINTS" id="PR00326">
    <property type="entry name" value="GTP1OBG"/>
</dbReference>
<evidence type="ECO:0000256" key="6">
    <source>
        <dbReference type="ARBA" id="ARBA00022842"/>
    </source>
</evidence>
<evidence type="ECO:0000313" key="13">
    <source>
        <dbReference type="Proteomes" id="UP000190852"/>
    </source>
</evidence>
<reference evidence="13" key="1">
    <citation type="submission" date="2017-02" db="EMBL/GenBank/DDBJ databases">
        <authorList>
            <person name="Varghese N."/>
            <person name="Submissions S."/>
        </authorList>
    </citation>
    <scope>NUCLEOTIDE SEQUENCE [LARGE SCALE GENOMIC DNA]</scope>
    <source>
        <strain evidence="13">DSM 24967</strain>
    </source>
</reference>
<dbReference type="InterPro" id="IPR027417">
    <property type="entry name" value="P-loop_NTPase"/>
</dbReference>
<dbReference type="Pfam" id="PF01018">
    <property type="entry name" value="GTP1_OBG"/>
    <property type="match status" value="1"/>
</dbReference>
<dbReference type="GO" id="GO:0043022">
    <property type="term" value="F:ribosome binding"/>
    <property type="evidence" value="ECO:0007669"/>
    <property type="project" value="UniProtKB-ARBA"/>
</dbReference>
<evidence type="ECO:0000256" key="2">
    <source>
        <dbReference type="ARBA" id="ARBA00022490"/>
    </source>
</evidence>
<comment type="function">
    <text evidence="8">An essential GTPase which binds GTP, GDP and possibly (p)ppGpp with moderate affinity, with high nucleotide exchange rates and a fairly low GTP hydrolysis rate. Plays a role in control of the cell cycle, stress response, ribosome biogenesis and in those bacteria that undergo differentiation, in morphogenesis control.</text>
</comment>
<dbReference type="GO" id="GO:0005525">
    <property type="term" value="F:GTP binding"/>
    <property type="evidence" value="ECO:0007669"/>
    <property type="project" value="UniProtKB-UniRule"/>
</dbReference>
<proteinExistence type="inferred from homology"/>
<evidence type="ECO:0000256" key="7">
    <source>
        <dbReference type="ARBA" id="ARBA00023134"/>
    </source>
</evidence>
<feature type="binding site" evidence="8">
    <location>
        <position position="196"/>
    </location>
    <ligand>
        <name>Mg(2+)</name>
        <dbReference type="ChEBI" id="CHEBI:18420"/>
    </ligand>
</feature>
<dbReference type="PROSITE" id="PS51710">
    <property type="entry name" value="G_OBG"/>
    <property type="match status" value="1"/>
</dbReference>
<feature type="region of interest" description="Disordered" evidence="9">
    <location>
        <begin position="18"/>
        <end position="44"/>
    </location>
</feature>
<dbReference type="AlphaFoldDB" id="A0A1T5BHT6"/>
<evidence type="ECO:0000256" key="9">
    <source>
        <dbReference type="SAM" id="MobiDB-lite"/>
    </source>
</evidence>
<dbReference type="PROSITE" id="PS51883">
    <property type="entry name" value="OBG"/>
    <property type="match status" value="1"/>
</dbReference>
<comment type="cofactor">
    <cofactor evidence="8">
        <name>Mg(2+)</name>
        <dbReference type="ChEBI" id="CHEBI:18420"/>
    </cofactor>
</comment>
<dbReference type="PROSITE" id="PS00905">
    <property type="entry name" value="GTP1_OBG"/>
    <property type="match status" value="1"/>
</dbReference>
<organism evidence="12 13">
    <name type="scientific">Parabacteroides chartae</name>
    <dbReference type="NCBI Taxonomy" id="1037355"/>
    <lineage>
        <taxon>Bacteria</taxon>
        <taxon>Pseudomonadati</taxon>
        <taxon>Bacteroidota</taxon>
        <taxon>Bacteroidia</taxon>
        <taxon>Bacteroidales</taxon>
        <taxon>Tannerellaceae</taxon>
        <taxon>Parabacteroides</taxon>
    </lineage>
</organism>
<evidence type="ECO:0000256" key="1">
    <source>
        <dbReference type="ARBA" id="ARBA00007699"/>
    </source>
</evidence>
<dbReference type="RefSeq" id="WP_068186902.1">
    <property type="nucleotide sequence ID" value="NZ_FUYQ01000007.1"/>
</dbReference>
<evidence type="ECO:0000256" key="5">
    <source>
        <dbReference type="ARBA" id="ARBA00022801"/>
    </source>
</evidence>
<feature type="binding site" evidence="8">
    <location>
        <begin position="169"/>
        <end position="176"/>
    </location>
    <ligand>
        <name>GTP</name>
        <dbReference type="ChEBI" id="CHEBI:37565"/>
    </ligand>
</feature>
<dbReference type="InterPro" id="IPR036726">
    <property type="entry name" value="GTP1_OBG_dom_sf"/>
</dbReference>
<feature type="binding site" evidence="8">
    <location>
        <begin position="309"/>
        <end position="311"/>
    </location>
    <ligand>
        <name>GTP</name>
        <dbReference type="ChEBI" id="CHEBI:37565"/>
    </ligand>
</feature>
<keyword evidence="2 8" id="KW-0963">Cytoplasm</keyword>
<keyword evidence="5 8" id="KW-0378">Hydrolase</keyword>
<name>A0A1T5BHT6_9BACT</name>
<dbReference type="GO" id="GO:0003924">
    <property type="term" value="F:GTPase activity"/>
    <property type="evidence" value="ECO:0007669"/>
    <property type="project" value="UniProtKB-UniRule"/>
</dbReference>
<evidence type="ECO:0000256" key="8">
    <source>
        <dbReference type="HAMAP-Rule" id="MF_01454"/>
    </source>
</evidence>
<evidence type="ECO:0000256" key="3">
    <source>
        <dbReference type="ARBA" id="ARBA00022723"/>
    </source>
</evidence>
<dbReference type="CDD" id="cd01898">
    <property type="entry name" value="Obg"/>
    <property type="match status" value="1"/>
</dbReference>
<keyword evidence="6 8" id="KW-0460">Magnesium</keyword>
<feature type="binding site" evidence="8">
    <location>
        <begin position="216"/>
        <end position="219"/>
    </location>
    <ligand>
        <name>GTP</name>
        <dbReference type="ChEBI" id="CHEBI:37565"/>
    </ligand>
</feature>
<dbReference type="NCBIfam" id="NF008955">
    <property type="entry name" value="PRK12297.1"/>
    <property type="match status" value="1"/>
</dbReference>
<sequence length="383" mass="42927">MAESNFVDYVKIYCRSGKGGRGSSHFRREKYIPKGGPDGGDGGRGGHVYLRGNRNYWTLLHLKFERHVMATHGNGGGAKKSFGKDGEDRYIDVPCGTVVYDAETGEFICDVTSDGQVVMLLKGGRGGLGNWHFRTSTNQAPRYAQPGEPFQERKVIMQLKLLADVGLVGFPNAGKSTLLSVVSAAKPKIADYPFTTLEPNLGIVGYRDGRSFVMADIPGIIEGASEGKGLGLRFLRHIERNSLLLFMIPADADDIKKEYDILHNELVKYNPELLGKRRVLAITKSDMLDQELMDALAEDLPDVPYVFISSITNSGLMDLKDLLWKELNKETFHEVERIVHKNLDVSALQFDDDDDYVFPEDEDEEPEEYDEYDWDEDDESTQN</sequence>
<accession>A0A1T5BHT6</accession>
<feature type="domain" description="OBG-type G" evidence="10">
    <location>
        <begin position="163"/>
        <end position="328"/>
    </location>
</feature>
<dbReference type="PANTHER" id="PTHR11702:SF31">
    <property type="entry name" value="MITOCHONDRIAL RIBOSOME-ASSOCIATED GTPASE 2"/>
    <property type="match status" value="1"/>
</dbReference>
<dbReference type="SUPFAM" id="SSF82051">
    <property type="entry name" value="Obg GTP-binding protein N-terminal domain"/>
    <property type="match status" value="1"/>
</dbReference>
<dbReference type="InterPro" id="IPR006074">
    <property type="entry name" value="GTP1-OBG_CS"/>
</dbReference>